<organism evidence="3 4">
    <name type="scientific">Granulosicoccus antarcticus IMCC3135</name>
    <dbReference type="NCBI Taxonomy" id="1192854"/>
    <lineage>
        <taxon>Bacteria</taxon>
        <taxon>Pseudomonadati</taxon>
        <taxon>Pseudomonadota</taxon>
        <taxon>Gammaproteobacteria</taxon>
        <taxon>Chromatiales</taxon>
        <taxon>Granulosicoccaceae</taxon>
        <taxon>Granulosicoccus</taxon>
    </lineage>
</organism>
<dbReference type="AlphaFoldDB" id="A0A2Z2NK87"/>
<dbReference type="SUPFAM" id="SSF50952">
    <property type="entry name" value="Soluble quinoprotein glucose dehydrogenase"/>
    <property type="match status" value="1"/>
</dbReference>
<protein>
    <submittedName>
        <fullName evidence="3">Quinoprotein glucose dehydrogenase B</fullName>
        <ecNumber evidence="3">1.1.5.2</ecNumber>
    </submittedName>
</protein>
<dbReference type="OrthoDB" id="338827at2"/>
<dbReference type="InterPro" id="IPR012938">
    <property type="entry name" value="Glc/Sorbosone_DH"/>
</dbReference>
<feature type="domain" description="Fibronectin type-III" evidence="2">
    <location>
        <begin position="265"/>
        <end position="350"/>
    </location>
</feature>
<dbReference type="PANTHER" id="PTHR19328:SF13">
    <property type="entry name" value="HIPL1 PROTEIN"/>
    <property type="match status" value="1"/>
</dbReference>
<evidence type="ECO:0000313" key="3">
    <source>
        <dbReference type="EMBL" id="ASJ71589.1"/>
    </source>
</evidence>
<dbReference type="Proteomes" id="UP000250079">
    <property type="component" value="Chromosome"/>
</dbReference>
<dbReference type="SMART" id="SM00060">
    <property type="entry name" value="FN3"/>
    <property type="match status" value="1"/>
</dbReference>
<name>A0A2Z2NK87_9GAMM</name>
<evidence type="ECO:0000313" key="4">
    <source>
        <dbReference type="Proteomes" id="UP000250079"/>
    </source>
</evidence>
<keyword evidence="3" id="KW-0560">Oxidoreductase</keyword>
<feature type="region of interest" description="Disordered" evidence="1">
    <location>
        <begin position="1"/>
        <end position="25"/>
    </location>
</feature>
<dbReference type="InterPro" id="IPR011042">
    <property type="entry name" value="6-blade_b-propeller_TolB-like"/>
</dbReference>
<dbReference type="InterPro" id="IPR003961">
    <property type="entry name" value="FN3_dom"/>
</dbReference>
<dbReference type="Pfam" id="PF07995">
    <property type="entry name" value="GSDH"/>
    <property type="match status" value="1"/>
</dbReference>
<dbReference type="PANTHER" id="PTHR19328">
    <property type="entry name" value="HEDGEHOG-INTERACTING PROTEIN"/>
    <property type="match status" value="1"/>
</dbReference>
<gene>
    <name evidence="3" type="primary">gdhB_1</name>
    <name evidence="3" type="ORF">IMCC3135_07415</name>
</gene>
<dbReference type="CDD" id="cd00063">
    <property type="entry name" value="FN3"/>
    <property type="match status" value="1"/>
</dbReference>
<dbReference type="GO" id="GO:0008876">
    <property type="term" value="F:quinoprotein glucose dehydrogenase activity"/>
    <property type="evidence" value="ECO:0007669"/>
    <property type="project" value="UniProtKB-EC"/>
</dbReference>
<dbReference type="Gene3D" id="2.60.40.10">
    <property type="entry name" value="Immunoglobulins"/>
    <property type="match status" value="1"/>
</dbReference>
<dbReference type="RefSeq" id="WP_088917011.1">
    <property type="nucleotide sequence ID" value="NZ_CP018632.1"/>
</dbReference>
<dbReference type="InterPro" id="IPR013783">
    <property type="entry name" value="Ig-like_fold"/>
</dbReference>
<dbReference type="Pfam" id="PF00041">
    <property type="entry name" value="fn3"/>
    <property type="match status" value="1"/>
</dbReference>
<sequence length="1066" mass="113905">MSSHTTPHFNYNSGDQADLTAGGASQATIRTKKTGKFVSPQSSTLTLLGAMILWLPLANAQPTVTGNVIEVPDDGWYQVQSATSYDSLCQGATQCTVPDGTYIVINHTNGQRFTGITVPSEPASSTGVTISGNTISWPDDGWYQVQSEADNSSVCQGGRSCIVADGSYRVINLTTGKRFTGIVVDDASPPSSGITLNGNTLSWQGDDWYQVQNANNYQTVCEGGNSCTVDPGNYHIINLTSGVRIDNFQVGGTTNPPVDAQAPTTPGALRADVYSSTQAEIFWQASQDDGWVTGYDIYRDGQRLQQNLDAHSYYEDTLSPGTTYEYQVLAIDNDGNESASTVVQVTTTGDSSNPEPPTTGNDLIAAAMAPTVDANNQVSWAFDPVDSDVTLDIEPFVEMPLASDGNPARWNSMTTLGDKLFIVDEQDGRIHEITGGQATLWFDMGAAIQASTGRALNIDNPFHGGVRSIAFHPDFTSNGKLYASLLEERPADPEQHHYLSDAAALDADSVLVEWTVNTHTMTVDPSSYREVFRVGIPEYDHPIKQIAFDPSTSPGDSDYGLLYIAHGDGSQESTTTVGGQGNNALGKILRINPLANGSSGYSVPGSNPFVGDSAMLDEVWSLGHRNPHHLAFMQDGTLLVGEDGRDNIDEINLIVAGGDYGWSQREGAYLQLGQPGLSDGIDTLPADDATLSYIYPVAQYGHTGSVGASFTRQALGGGFIVENGSELDGLYFYVDFPKSGEIYHSRVSDLLAAKTQGTPSSLSVAKTWRDGIAFDHDNNPATEAISSSMKSIVQSADGFVNTNDRVDIRYGQGPDGELYLFSKRNNMVYLVSNSKPDATDTATLHGAYVRGLMSAEASAAAPADCLLTASPDSAPFYCFSPADRRLMRIEQSGQITWQFPLPGENASNHMESISFVNGHQVAIIADATPSPDDSAFDMSLFEQTGAYVGTYHIIADIENPAGTDFAGVNLDGLNLIVRSGPVRQASDSSLGFTSDVYVYGEHYSARVDADLTLLSGWKKEGAFRARLDSRTGATLNTQLFPALSAAQALSQCAVPINTQVSADSCG</sequence>
<dbReference type="KEGG" id="gai:IMCC3135_07415"/>
<dbReference type="InterPro" id="IPR036116">
    <property type="entry name" value="FN3_sf"/>
</dbReference>
<keyword evidence="4" id="KW-1185">Reference proteome</keyword>
<proteinExistence type="predicted"/>
<feature type="compositionally biased region" description="Polar residues" evidence="1">
    <location>
        <begin position="1"/>
        <end position="15"/>
    </location>
</feature>
<evidence type="ECO:0000259" key="2">
    <source>
        <dbReference type="PROSITE" id="PS50853"/>
    </source>
</evidence>
<evidence type="ECO:0000256" key="1">
    <source>
        <dbReference type="SAM" id="MobiDB-lite"/>
    </source>
</evidence>
<dbReference type="Gene3D" id="2.120.10.30">
    <property type="entry name" value="TolB, C-terminal domain"/>
    <property type="match status" value="1"/>
</dbReference>
<dbReference type="EC" id="1.1.5.2" evidence="3"/>
<reference evidence="3 4" key="1">
    <citation type="submission" date="2016-12" db="EMBL/GenBank/DDBJ databases">
        <authorList>
            <person name="Song W.-J."/>
            <person name="Kurnit D.M."/>
        </authorList>
    </citation>
    <scope>NUCLEOTIDE SEQUENCE [LARGE SCALE GENOMIC DNA]</scope>
    <source>
        <strain evidence="3 4">IMCC3135</strain>
    </source>
</reference>
<dbReference type="InterPro" id="IPR011041">
    <property type="entry name" value="Quinoprot_gluc/sorb_DH_b-prop"/>
</dbReference>
<dbReference type="PROSITE" id="PS50853">
    <property type="entry name" value="FN3"/>
    <property type="match status" value="1"/>
</dbReference>
<accession>A0A2Z2NK87</accession>
<dbReference type="EMBL" id="CP018632">
    <property type="protein sequence ID" value="ASJ71589.1"/>
    <property type="molecule type" value="Genomic_DNA"/>
</dbReference>
<dbReference type="SUPFAM" id="SSF49265">
    <property type="entry name" value="Fibronectin type III"/>
    <property type="match status" value="1"/>
</dbReference>